<evidence type="ECO:0000256" key="7">
    <source>
        <dbReference type="ARBA" id="ARBA00031732"/>
    </source>
</evidence>
<dbReference type="Gene3D" id="3.20.20.100">
    <property type="entry name" value="NADP-dependent oxidoreductase domain"/>
    <property type="match status" value="1"/>
</dbReference>
<comment type="similarity">
    <text evidence="2">Belongs to the aldo/keto reductase family. Glutamate--cysteine ligase light chain subfamily.</text>
</comment>
<organism evidence="11 19">
    <name type="scientific">Rotaria sordida</name>
    <dbReference type="NCBI Taxonomy" id="392033"/>
    <lineage>
        <taxon>Eukaryota</taxon>
        <taxon>Metazoa</taxon>
        <taxon>Spiralia</taxon>
        <taxon>Gnathifera</taxon>
        <taxon>Rotifera</taxon>
        <taxon>Eurotatoria</taxon>
        <taxon>Bdelloidea</taxon>
        <taxon>Philodinida</taxon>
        <taxon>Philodinidae</taxon>
        <taxon>Rotaria</taxon>
    </lineage>
</organism>
<evidence type="ECO:0000256" key="1">
    <source>
        <dbReference type="ARBA" id="ARBA00005006"/>
    </source>
</evidence>
<evidence type="ECO:0000313" key="18">
    <source>
        <dbReference type="Proteomes" id="UP000663870"/>
    </source>
</evidence>
<dbReference type="Proteomes" id="UP000663864">
    <property type="component" value="Unassembled WGS sequence"/>
</dbReference>
<dbReference type="PANTHER" id="PTHR13295:SF4">
    <property type="entry name" value="GLUTAMATE--CYSTEINE LIGASE REGULATORY SUBUNIT"/>
    <property type="match status" value="1"/>
</dbReference>
<dbReference type="InterPro" id="IPR032963">
    <property type="entry name" value="Gclm"/>
</dbReference>
<dbReference type="InterPro" id="IPR036812">
    <property type="entry name" value="NAD(P)_OxRdtase_dom_sf"/>
</dbReference>
<dbReference type="EMBL" id="CAJNOH010000001">
    <property type="protein sequence ID" value="CAF0720002.1"/>
    <property type="molecule type" value="Genomic_DNA"/>
</dbReference>
<dbReference type="PANTHER" id="PTHR13295">
    <property type="entry name" value="GLUTAMATE CYSTEINE LIGASE REGULATORY SUBUNIT"/>
    <property type="match status" value="1"/>
</dbReference>
<dbReference type="Proteomes" id="UP000663870">
    <property type="component" value="Unassembled WGS sequence"/>
</dbReference>
<dbReference type="EMBL" id="CAJNOL010000025">
    <property type="protein sequence ID" value="CAF0759346.1"/>
    <property type="molecule type" value="Genomic_DNA"/>
</dbReference>
<name>A0A813N025_9BILA</name>
<dbReference type="EMBL" id="CAJOBD010000045">
    <property type="protein sequence ID" value="CAF3551271.1"/>
    <property type="molecule type" value="Genomic_DNA"/>
</dbReference>
<evidence type="ECO:0000256" key="3">
    <source>
        <dbReference type="ARBA" id="ARBA00011532"/>
    </source>
</evidence>
<dbReference type="GO" id="GO:0017109">
    <property type="term" value="C:glutamate-cysteine ligase complex"/>
    <property type="evidence" value="ECO:0007669"/>
    <property type="project" value="TreeGrafter"/>
</dbReference>
<protein>
    <recommendedName>
        <fullName evidence="7">GCS light chain</fullName>
    </recommendedName>
    <alternativeName>
        <fullName evidence="5">Gamma-ECS regulatory subunit</fullName>
    </alternativeName>
    <alternativeName>
        <fullName evidence="8">Gamma-glutamylcysteine synthetase regulatory subunit</fullName>
    </alternativeName>
    <alternativeName>
        <fullName evidence="6">Glutamate--cysteine ligase modifier subunit</fullName>
    </alternativeName>
</protein>
<reference evidence="11" key="1">
    <citation type="submission" date="2021-02" db="EMBL/GenBank/DDBJ databases">
        <authorList>
            <person name="Nowell W R."/>
        </authorList>
    </citation>
    <scope>NUCLEOTIDE SEQUENCE</scope>
</reference>
<evidence type="ECO:0000313" key="11">
    <source>
        <dbReference type="EMBL" id="CAF0730026.1"/>
    </source>
</evidence>
<dbReference type="EMBL" id="CAJNOL010000026">
    <property type="protein sequence ID" value="CAF0760709.1"/>
    <property type="molecule type" value="Genomic_DNA"/>
</dbReference>
<dbReference type="GO" id="GO:0035226">
    <property type="term" value="F:glutamate-cysteine ligase catalytic subunit binding"/>
    <property type="evidence" value="ECO:0007669"/>
    <property type="project" value="InterPro"/>
</dbReference>
<evidence type="ECO:0000313" key="19">
    <source>
        <dbReference type="Proteomes" id="UP000663882"/>
    </source>
</evidence>
<evidence type="ECO:0000256" key="6">
    <source>
        <dbReference type="ARBA" id="ARBA00031154"/>
    </source>
</evidence>
<dbReference type="Pfam" id="PF00248">
    <property type="entry name" value="Aldo_ket_red"/>
    <property type="match status" value="1"/>
</dbReference>
<gene>
    <name evidence="16" type="ORF">JBS370_LOCUS1361</name>
    <name evidence="12" type="ORF">JXQ802_LOCUS2114</name>
    <name evidence="13" type="ORF">JXQ802_LOCUS2179</name>
    <name evidence="17" type="ORF">OTI717_LOCUS17450</name>
    <name evidence="10" type="ORF">PYM288_LOCUS84</name>
    <name evidence="11" type="ORF">RFH988_LOCUS34</name>
    <name evidence="15" type="ORF">SEV965_LOCUS4227</name>
    <name evidence="14" type="ORF">ZHD862_LOCUS3648</name>
</gene>
<evidence type="ECO:0000313" key="16">
    <source>
        <dbReference type="EMBL" id="CAF3551271.1"/>
    </source>
</evidence>
<proteinExistence type="inferred from homology"/>
<comment type="caution">
    <text evidence="11">The sequence shown here is derived from an EMBL/GenBank/DDBJ whole genome shotgun (WGS) entry which is preliminary data.</text>
</comment>
<dbReference type="EMBL" id="CAJNOO010000001">
    <property type="protein sequence ID" value="CAF0730026.1"/>
    <property type="molecule type" value="Genomic_DNA"/>
</dbReference>
<evidence type="ECO:0000313" key="13">
    <source>
        <dbReference type="EMBL" id="CAF0760709.1"/>
    </source>
</evidence>
<evidence type="ECO:0000256" key="4">
    <source>
        <dbReference type="ARBA" id="ARBA00022684"/>
    </source>
</evidence>
<sequence>MSTEPQDDNQSKPEPVLKPFFPKATEILFYTGNTLALFELVKKANSSITDEVIEYMSLMLQAMIKNTDVKKYQEENYVKLASVQDDNNSAANNGTTAGVPIDQEQLTREDLKISVKVFLRSLAPEVLTHTINTVLNELKENYLESFMISLPNYGSQLTLQEFMPLWNIIEDFIDKQKILSAGVCDFMLPLLSDLYDRAKHKPYANQINLGVCCSIPEELNKYVKENNIQLLTHSDPIDVINESDFQQTIREYCHEYDALNWKPCSIVRYTSVIANRGIIKSKGFFIYAKRELRMTE</sequence>
<dbReference type="OrthoDB" id="5596051at2759"/>
<dbReference type="Proteomes" id="UP000663823">
    <property type="component" value="Unassembled WGS sequence"/>
</dbReference>
<evidence type="ECO:0000313" key="12">
    <source>
        <dbReference type="EMBL" id="CAF0759346.1"/>
    </source>
</evidence>
<comment type="pathway">
    <text evidence="1">Sulfur metabolism; glutathione biosynthesis; glutathione from L-cysteine and L-glutamate: step 1/2.</text>
</comment>
<evidence type="ECO:0000256" key="5">
    <source>
        <dbReference type="ARBA" id="ARBA00030406"/>
    </source>
</evidence>
<evidence type="ECO:0000256" key="2">
    <source>
        <dbReference type="ARBA" id="ARBA00008612"/>
    </source>
</evidence>
<dbReference type="SUPFAM" id="SSF51430">
    <property type="entry name" value="NAD(P)-linked oxidoreductase"/>
    <property type="match status" value="1"/>
</dbReference>
<evidence type="ECO:0000313" key="10">
    <source>
        <dbReference type="EMBL" id="CAF0720002.1"/>
    </source>
</evidence>
<dbReference type="Proteomes" id="UP000663854">
    <property type="component" value="Unassembled WGS sequence"/>
</dbReference>
<evidence type="ECO:0000313" key="17">
    <source>
        <dbReference type="EMBL" id="CAF3786142.1"/>
    </source>
</evidence>
<accession>A0A813N025</accession>
<dbReference type="AlphaFoldDB" id="A0A813N025"/>
<dbReference type="EMBL" id="CAJOAX010002301">
    <property type="protein sequence ID" value="CAF3786142.1"/>
    <property type="molecule type" value="Genomic_DNA"/>
</dbReference>
<dbReference type="UniPathway" id="UPA00142">
    <property type="reaction ID" value="UER00209"/>
</dbReference>
<evidence type="ECO:0000259" key="9">
    <source>
        <dbReference type="Pfam" id="PF00248"/>
    </source>
</evidence>
<dbReference type="GO" id="GO:0006750">
    <property type="term" value="P:glutathione biosynthetic process"/>
    <property type="evidence" value="ECO:0007669"/>
    <property type="project" value="UniProtKB-UniPathway"/>
</dbReference>
<evidence type="ECO:0000313" key="14">
    <source>
        <dbReference type="EMBL" id="CAF0826226.1"/>
    </source>
</evidence>
<evidence type="ECO:0000313" key="15">
    <source>
        <dbReference type="EMBL" id="CAF0873238.1"/>
    </source>
</evidence>
<dbReference type="Proteomes" id="UP000663836">
    <property type="component" value="Unassembled WGS sequence"/>
</dbReference>
<keyword evidence="4" id="KW-0317">Glutathione biosynthesis</keyword>
<dbReference type="Proteomes" id="UP000663882">
    <property type="component" value="Unassembled WGS sequence"/>
</dbReference>
<dbReference type="EMBL" id="CAJNOT010000081">
    <property type="protein sequence ID" value="CAF0826226.1"/>
    <property type="molecule type" value="Genomic_DNA"/>
</dbReference>
<dbReference type="EMBL" id="CAJNOU010000118">
    <property type="protein sequence ID" value="CAF0873238.1"/>
    <property type="molecule type" value="Genomic_DNA"/>
</dbReference>
<feature type="domain" description="NADP-dependent oxidoreductase" evidence="9">
    <location>
        <begin position="107"/>
        <end position="234"/>
    </location>
</feature>
<keyword evidence="18" id="KW-1185">Reference proteome</keyword>
<dbReference type="Proteomes" id="UP000663889">
    <property type="component" value="Unassembled WGS sequence"/>
</dbReference>
<dbReference type="GO" id="GO:0030234">
    <property type="term" value="F:enzyme regulator activity"/>
    <property type="evidence" value="ECO:0007669"/>
    <property type="project" value="TreeGrafter"/>
</dbReference>
<evidence type="ECO:0000256" key="8">
    <source>
        <dbReference type="ARBA" id="ARBA00032926"/>
    </source>
</evidence>
<comment type="subunit">
    <text evidence="3">Heterodimer of a catalytic heavy chain and a regulatory light chain.</text>
</comment>
<dbReference type="InterPro" id="IPR023210">
    <property type="entry name" value="NADP_OxRdtase_dom"/>
</dbReference>